<comment type="caution">
    <text evidence="1">The sequence shown here is derived from an EMBL/GenBank/DDBJ whole genome shotgun (WGS) entry which is preliminary data.</text>
</comment>
<dbReference type="Proteomes" id="UP000287563">
    <property type="component" value="Unassembled WGS sequence"/>
</dbReference>
<reference evidence="1 2" key="1">
    <citation type="submission" date="2018-11" db="EMBL/GenBank/DDBJ databases">
        <title>Photobacterium sp. BEI247 sp. nov., a marine bacterium isolated from Yongle Blue Hole in the South China Sea.</title>
        <authorList>
            <person name="Wang X."/>
        </authorList>
    </citation>
    <scope>NUCLEOTIDE SEQUENCE [LARGE SCALE GENOMIC DNA]</scope>
    <source>
        <strain evidence="2">BEI247</strain>
    </source>
</reference>
<gene>
    <name evidence="1" type="ORF">EDI28_25540</name>
</gene>
<organism evidence="1 2">
    <name type="scientific">Photobacterium chitinilyticum</name>
    <dbReference type="NCBI Taxonomy" id="2485123"/>
    <lineage>
        <taxon>Bacteria</taxon>
        <taxon>Pseudomonadati</taxon>
        <taxon>Pseudomonadota</taxon>
        <taxon>Gammaproteobacteria</taxon>
        <taxon>Vibrionales</taxon>
        <taxon>Vibrionaceae</taxon>
        <taxon>Photobacterium</taxon>
    </lineage>
</organism>
<dbReference type="EMBL" id="RJLM01000033">
    <property type="protein sequence ID" value="RWX52765.1"/>
    <property type="molecule type" value="Genomic_DNA"/>
</dbReference>
<dbReference type="AlphaFoldDB" id="A0A444JI65"/>
<dbReference type="OrthoDB" id="9798407at2"/>
<name>A0A444JI65_9GAMM</name>
<evidence type="ECO:0000313" key="2">
    <source>
        <dbReference type="Proteomes" id="UP000287563"/>
    </source>
</evidence>
<keyword evidence="2" id="KW-1185">Reference proteome</keyword>
<accession>A0A444JI65</accession>
<evidence type="ECO:0000313" key="1">
    <source>
        <dbReference type="EMBL" id="RWX52765.1"/>
    </source>
</evidence>
<protein>
    <submittedName>
        <fullName evidence="1">Uncharacterized protein</fullName>
    </submittedName>
</protein>
<proteinExistence type="predicted"/>
<sequence length="62" mass="7551">MWFINQQYNKAIKVTRYTRRFWYGVRCALLVQCGAPYCRRYGVGEYKERGDHFIARRVVLSR</sequence>